<dbReference type="InterPro" id="IPR013783">
    <property type="entry name" value="Ig-like_fold"/>
</dbReference>
<evidence type="ECO:0000256" key="4">
    <source>
        <dbReference type="ARBA" id="ARBA00022989"/>
    </source>
</evidence>
<keyword evidence="5 8" id="KW-0472">Membrane</keyword>
<evidence type="ECO:0000256" key="7">
    <source>
        <dbReference type="ARBA" id="ARBA00023180"/>
    </source>
</evidence>
<feature type="transmembrane region" description="Helical" evidence="8">
    <location>
        <begin position="418"/>
        <end position="440"/>
    </location>
</feature>
<evidence type="ECO:0000256" key="1">
    <source>
        <dbReference type="ARBA" id="ARBA00004479"/>
    </source>
</evidence>
<dbReference type="Gene3D" id="2.60.40.10">
    <property type="entry name" value="Immunoglobulins"/>
    <property type="match status" value="3"/>
</dbReference>
<evidence type="ECO:0000256" key="6">
    <source>
        <dbReference type="ARBA" id="ARBA00023170"/>
    </source>
</evidence>
<dbReference type="InterPro" id="IPR036116">
    <property type="entry name" value="FN3_sf"/>
</dbReference>
<dbReference type="AlphaFoldDB" id="A0A9W2Y9C1"/>
<comment type="subcellular location">
    <subcellularLocation>
        <location evidence="1">Membrane</location>
        <topology evidence="1">Single-pass type I membrane protein</topology>
    </subcellularLocation>
</comment>
<dbReference type="InterPro" id="IPR003961">
    <property type="entry name" value="FN3_dom"/>
</dbReference>
<dbReference type="PROSITE" id="PS50853">
    <property type="entry name" value="FN3"/>
    <property type="match status" value="1"/>
</dbReference>
<sequence>MTPCPSLTPAKDAHLRLRDGYSALPSILTPTGNQRFTGTRPAGYKWVITPTPCQCPPLRSGQRSPTVGLLPMASRSWLTHRAALVLLALTWRHVAFCGGLTADPPEDLEILDPGHLGRLEIRWSPPSSSVSARECSVRYQLEYFDAYQDTWSAIRTPRRSYSAQFDLMKDVRVRVYTLLSGPCTNGTTIQSSRYTEVVQKAPAAGAAVQDVTCVFHNMEFMECKWKANPKMPTDSQLNLYFWHKELEHAEECPKYIISGGIRSGCTFMGNSLPDFTDINLCVNGSSHEGALTPAFISLQTQNQVKPGTTDKLYLHTDRDAQLELEWEGPAGGVPGDCLEWEVEHSRQGLDGRLTSQHILTQDTSLTVNPGPRNERYCFRVRSKLHKYCAHGGFWSEWSRPTCHPDFPESEPGWGQVPIYVYVAVGVIITLVLLMSVWAVLHVSRWRQDKKPYSLLTNLFARSSLTVVEA</sequence>
<reference evidence="11" key="1">
    <citation type="submission" date="2025-08" db="UniProtKB">
        <authorList>
            <consortium name="RefSeq"/>
        </authorList>
    </citation>
    <scope>IDENTIFICATION</scope>
</reference>
<dbReference type="PANTHER" id="PTHR23037">
    <property type="entry name" value="CYTOKINE RECEPTOR"/>
    <property type="match status" value="1"/>
</dbReference>
<dbReference type="OrthoDB" id="9826641at2759"/>
<evidence type="ECO:0000259" key="9">
    <source>
        <dbReference type="PROSITE" id="PS50853"/>
    </source>
</evidence>
<keyword evidence="4 8" id="KW-1133">Transmembrane helix</keyword>
<protein>
    <submittedName>
        <fullName evidence="11">Interleukin-13 receptor subunit alpha-2 isoform X1</fullName>
    </submittedName>
</protein>
<evidence type="ECO:0000256" key="3">
    <source>
        <dbReference type="ARBA" id="ARBA00022729"/>
    </source>
</evidence>
<dbReference type="Pfam" id="PF09240">
    <property type="entry name" value="IL6Ra-bind"/>
    <property type="match status" value="1"/>
</dbReference>
<keyword evidence="7" id="KW-0325">Glycoprotein</keyword>
<gene>
    <name evidence="11" type="primary">il13ra2</name>
</gene>
<dbReference type="GO" id="GO:0004896">
    <property type="term" value="F:cytokine receptor activity"/>
    <property type="evidence" value="ECO:0007669"/>
    <property type="project" value="TreeGrafter"/>
</dbReference>
<dbReference type="Proteomes" id="UP000515150">
    <property type="component" value="Chromosome 14"/>
</dbReference>
<dbReference type="InterPro" id="IPR015321">
    <property type="entry name" value="TypeI_recpt_CBD"/>
</dbReference>
<keyword evidence="2 8" id="KW-0812">Transmembrane</keyword>
<accession>A0A9W2Y9C1</accession>
<keyword evidence="6 11" id="KW-0675">Receptor</keyword>
<proteinExistence type="predicted"/>
<dbReference type="SUPFAM" id="SSF49265">
    <property type="entry name" value="Fibronectin type III"/>
    <property type="match status" value="2"/>
</dbReference>
<keyword evidence="3" id="KW-0732">Signal</keyword>
<evidence type="ECO:0000256" key="5">
    <source>
        <dbReference type="ARBA" id="ARBA00023136"/>
    </source>
</evidence>
<name>A0A9W2Y9C1_BETSP</name>
<evidence type="ECO:0000313" key="10">
    <source>
        <dbReference type="Proteomes" id="UP000515150"/>
    </source>
</evidence>
<dbReference type="GeneID" id="114869299"/>
<dbReference type="GO" id="GO:0009897">
    <property type="term" value="C:external side of plasma membrane"/>
    <property type="evidence" value="ECO:0007669"/>
    <property type="project" value="TreeGrafter"/>
</dbReference>
<organism evidence="10 11">
    <name type="scientific">Betta splendens</name>
    <name type="common">Siamese fighting fish</name>
    <dbReference type="NCBI Taxonomy" id="158456"/>
    <lineage>
        <taxon>Eukaryota</taxon>
        <taxon>Metazoa</taxon>
        <taxon>Chordata</taxon>
        <taxon>Craniata</taxon>
        <taxon>Vertebrata</taxon>
        <taxon>Euteleostomi</taxon>
        <taxon>Actinopterygii</taxon>
        <taxon>Neopterygii</taxon>
        <taxon>Teleostei</taxon>
        <taxon>Neoteleostei</taxon>
        <taxon>Acanthomorphata</taxon>
        <taxon>Anabantaria</taxon>
        <taxon>Anabantiformes</taxon>
        <taxon>Anabantoidei</taxon>
        <taxon>Osphronemidae</taxon>
        <taxon>Betta</taxon>
    </lineage>
</organism>
<evidence type="ECO:0000256" key="8">
    <source>
        <dbReference type="SAM" id="Phobius"/>
    </source>
</evidence>
<evidence type="ECO:0000313" key="11">
    <source>
        <dbReference type="RefSeq" id="XP_055370450.1"/>
    </source>
</evidence>
<keyword evidence="10" id="KW-1185">Reference proteome</keyword>
<feature type="domain" description="Fibronectin type-III" evidence="9">
    <location>
        <begin position="305"/>
        <end position="405"/>
    </location>
</feature>
<evidence type="ECO:0000256" key="2">
    <source>
        <dbReference type="ARBA" id="ARBA00022692"/>
    </source>
</evidence>
<dbReference type="CTD" id="3598"/>
<dbReference type="PANTHER" id="PTHR23037:SF45">
    <property type="entry name" value="INTERLEUKIN 13 RECEPTOR SUBUNIT ALPHA 2"/>
    <property type="match status" value="1"/>
</dbReference>
<dbReference type="RefSeq" id="XP_055370450.1">
    <property type="nucleotide sequence ID" value="XM_055514475.1"/>
</dbReference>